<name>A0A1I8AJ86_9BILA</name>
<accession>A0A1I8AJ86</accession>
<reference evidence="2" key="1">
    <citation type="submission" date="2016-11" db="UniProtKB">
        <authorList>
            <consortium name="WormBaseParasite"/>
        </authorList>
    </citation>
    <scope>IDENTIFICATION</scope>
</reference>
<protein>
    <submittedName>
        <fullName evidence="2">Aminoglycoside 6-adenylyltransferase</fullName>
    </submittedName>
</protein>
<dbReference type="WBParaSite" id="L893_g6310.t1">
    <property type="protein sequence ID" value="L893_g6310.t1"/>
    <property type="gene ID" value="L893_g6310"/>
</dbReference>
<dbReference type="Proteomes" id="UP000095287">
    <property type="component" value="Unplaced"/>
</dbReference>
<keyword evidence="1" id="KW-1185">Reference proteome</keyword>
<evidence type="ECO:0000313" key="2">
    <source>
        <dbReference type="WBParaSite" id="L893_g6310.t1"/>
    </source>
</evidence>
<evidence type="ECO:0000313" key="1">
    <source>
        <dbReference type="Proteomes" id="UP000095287"/>
    </source>
</evidence>
<proteinExistence type="predicted"/>
<dbReference type="AlphaFoldDB" id="A0A1I8AJ86"/>
<sequence length="179" mass="21012">MSLFPADRNAHRENMEFARSVNRWRRTLFLPSGIVDETFRKLVVELGWKRVLDQCVNNGHTWTAGANWIDVRYGKWVLIQAAVKNYLKGEGPNDQQQIRFMEELSDFMLQNRILDPWNGRPQTVGMLTPVDLYNLTRQYVLSDALDLFNALWAQEDMNNAVVRENAFNRIVEAIRRRMP</sequence>
<organism evidence="1 2">
    <name type="scientific">Steinernema glaseri</name>
    <dbReference type="NCBI Taxonomy" id="37863"/>
    <lineage>
        <taxon>Eukaryota</taxon>
        <taxon>Metazoa</taxon>
        <taxon>Ecdysozoa</taxon>
        <taxon>Nematoda</taxon>
        <taxon>Chromadorea</taxon>
        <taxon>Rhabditida</taxon>
        <taxon>Tylenchina</taxon>
        <taxon>Panagrolaimomorpha</taxon>
        <taxon>Strongyloidoidea</taxon>
        <taxon>Steinernematidae</taxon>
        <taxon>Steinernema</taxon>
    </lineage>
</organism>